<dbReference type="InterPro" id="IPR009057">
    <property type="entry name" value="Homeodomain-like_sf"/>
</dbReference>
<dbReference type="Pfam" id="PF02311">
    <property type="entry name" value="AraC_binding"/>
    <property type="match status" value="1"/>
</dbReference>
<organism evidence="5 6">
    <name type="scientific">Ligilactobacillus agilis DSM 20509</name>
    <dbReference type="NCBI Taxonomy" id="1423718"/>
    <lineage>
        <taxon>Bacteria</taxon>
        <taxon>Bacillati</taxon>
        <taxon>Bacillota</taxon>
        <taxon>Bacilli</taxon>
        <taxon>Lactobacillales</taxon>
        <taxon>Lactobacillaceae</taxon>
        <taxon>Ligilactobacillus</taxon>
    </lineage>
</organism>
<dbReference type="PATRIC" id="fig|1423718.3.peg.1310"/>
<dbReference type="InterPro" id="IPR037923">
    <property type="entry name" value="HTH-like"/>
</dbReference>
<keyword evidence="6" id="KW-1185">Reference proteome</keyword>
<dbReference type="OrthoDB" id="9816335at2"/>
<dbReference type="InterPro" id="IPR014710">
    <property type="entry name" value="RmlC-like_jellyroll"/>
</dbReference>
<dbReference type="AlphaFoldDB" id="A0A0R2AIE2"/>
<keyword evidence="1" id="KW-0805">Transcription regulation</keyword>
<dbReference type="PANTHER" id="PTHR43280:SF28">
    <property type="entry name" value="HTH-TYPE TRANSCRIPTIONAL ACTIVATOR RHAS"/>
    <property type="match status" value="1"/>
</dbReference>
<comment type="caution">
    <text evidence="5">The sequence shown here is derived from an EMBL/GenBank/DDBJ whole genome shotgun (WGS) entry which is preliminary data.</text>
</comment>
<gene>
    <name evidence="5" type="ORF">FC14_GL001251</name>
</gene>
<accession>A0A0R2AIE2</accession>
<evidence type="ECO:0000313" key="6">
    <source>
        <dbReference type="Proteomes" id="UP000051008"/>
    </source>
</evidence>
<dbReference type="GO" id="GO:0043565">
    <property type="term" value="F:sequence-specific DNA binding"/>
    <property type="evidence" value="ECO:0007669"/>
    <property type="project" value="InterPro"/>
</dbReference>
<dbReference type="PANTHER" id="PTHR43280">
    <property type="entry name" value="ARAC-FAMILY TRANSCRIPTIONAL REGULATOR"/>
    <property type="match status" value="1"/>
</dbReference>
<evidence type="ECO:0000313" key="5">
    <source>
        <dbReference type="EMBL" id="KRM63011.1"/>
    </source>
</evidence>
<keyword evidence="2" id="KW-0238">DNA-binding</keyword>
<dbReference type="PROSITE" id="PS01124">
    <property type="entry name" value="HTH_ARAC_FAMILY_2"/>
    <property type="match status" value="1"/>
</dbReference>
<dbReference type="InterPro" id="IPR018060">
    <property type="entry name" value="HTH_AraC"/>
</dbReference>
<dbReference type="CDD" id="cd06996">
    <property type="entry name" value="cupin_Lmo2851-like_N"/>
    <property type="match status" value="1"/>
</dbReference>
<dbReference type="Proteomes" id="UP000051008">
    <property type="component" value="Unassembled WGS sequence"/>
</dbReference>
<evidence type="ECO:0000256" key="1">
    <source>
        <dbReference type="ARBA" id="ARBA00023015"/>
    </source>
</evidence>
<reference evidence="5 6" key="1">
    <citation type="journal article" date="2015" name="Genome Announc.">
        <title>Expanding the biotechnology potential of lactobacilli through comparative genomics of 213 strains and associated genera.</title>
        <authorList>
            <person name="Sun Z."/>
            <person name="Harris H.M."/>
            <person name="McCann A."/>
            <person name="Guo C."/>
            <person name="Argimon S."/>
            <person name="Zhang W."/>
            <person name="Yang X."/>
            <person name="Jeffery I.B."/>
            <person name="Cooney J.C."/>
            <person name="Kagawa T.F."/>
            <person name="Liu W."/>
            <person name="Song Y."/>
            <person name="Salvetti E."/>
            <person name="Wrobel A."/>
            <person name="Rasinkangas P."/>
            <person name="Parkhill J."/>
            <person name="Rea M.C."/>
            <person name="O'Sullivan O."/>
            <person name="Ritari J."/>
            <person name="Douillard F.P."/>
            <person name="Paul Ross R."/>
            <person name="Yang R."/>
            <person name="Briner A.E."/>
            <person name="Felis G.E."/>
            <person name="de Vos W.M."/>
            <person name="Barrangou R."/>
            <person name="Klaenhammer T.R."/>
            <person name="Caufield P.W."/>
            <person name="Cui Y."/>
            <person name="Zhang H."/>
            <person name="O'Toole P.W."/>
        </authorList>
    </citation>
    <scope>NUCLEOTIDE SEQUENCE [LARGE SCALE GENOMIC DNA]</scope>
    <source>
        <strain evidence="5 6">DSM 20509</strain>
    </source>
</reference>
<evidence type="ECO:0000256" key="2">
    <source>
        <dbReference type="ARBA" id="ARBA00023125"/>
    </source>
</evidence>
<dbReference type="EMBL" id="AYYP01000072">
    <property type="protein sequence ID" value="KRM63011.1"/>
    <property type="molecule type" value="Genomic_DNA"/>
</dbReference>
<dbReference type="InterPro" id="IPR003313">
    <property type="entry name" value="AraC-bd"/>
</dbReference>
<keyword evidence="3" id="KW-0804">Transcription</keyword>
<dbReference type="SMART" id="SM00342">
    <property type="entry name" value="HTH_ARAC"/>
    <property type="match status" value="1"/>
</dbReference>
<dbReference type="SUPFAM" id="SSF46689">
    <property type="entry name" value="Homeodomain-like"/>
    <property type="match status" value="1"/>
</dbReference>
<feature type="domain" description="HTH araC/xylS-type" evidence="4">
    <location>
        <begin position="219"/>
        <end position="320"/>
    </location>
</feature>
<dbReference type="Pfam" id="PF12833">
    <property type="entry name" value="HTH_18"/>
    <property type="match status" value="1"/>
</dbReference>
<dbReference type="SUPFAM" id="SSF51215">
    <property type="entry name" value="Regulatory protein AraC"/>
    <property type="match status" value="1"/>
</dbReference>
<name>A0A0R2AIE2_9LACO</name>
<dbReference type="RefSeq" id="WP_056977933.1">
    <property type="nucleotide sequence ID" value="NZ_AYYP01000072.1"/>
</dbReference>
<proteinExistence type="predicted"/>
<dbReference type="GO" id="GO:0003700">
    <property type="term" value="F:DNA-binding transcription factor activity"/>
    <property type="evidence" value="ECO:0007669"/>
    <property type="project" value="InterPro"/>
</dbReference>
<protein>
    <submittedName>
        <fullName evidence="5">AraC family transcriptional regulator</fullName>
    </submittedName>
</protein>
<evidence type="ECO:0000256" key="3">
    <source>
        <dbReference type="ARBA" id="ARBA00023163"/>
    </source>
</evidence>
<dbReference type="Gene3D" id="2.60.120.10">
    <property type="entry name" value="Jelly Rolls"/>
    <property type="match status" value="1"/>
</dbReference>
<dbReference type="Gene3D" id="1.10.10.60">
    <property type="entry name" value="Homeodomain-like"/>
    <property type="match status" value="2"/>
</dbReference>
<sequence length="326" mass="37390">MLNNKLLNQLLALTPLEEQQRRNQTFIEDLPQAAFDSKEKSSRTLTNYFFKNQDIYLSKHNRFAAYPNHKHTFFEINYVLQGQAKEVIASKMVTLNQGDLILLDIGTSHSIQALGENDLLINILFQNNNLSVDLLKELKGQHNVLVNFLLAKASSKPDYIVFSHQANPKTSQLLDEIITEYYEQAEFSELVIKSYLNILISQLIRSLSIKPSPKESAQKKLALQLLADIASDYQTISLTQLAKRYSYNRNYLSNLFKAEIGQTFSAVLTEQRLMQAHKLLTKTNLPVNTIIEQVGISNRSFFYKKYLAYYHVSPKQSRNQASAIFD</sequence>
<evidence type="ECO:0000259" key="4">
    <source>
        <dbReference type="PROSITE" id="PS01124"/>
    </source>
</evidence>